<dbReference type="AlphaFoldDB" id="A0A9N9BI66"/>
<dbReference type="OrthoDB" id="2449058at2759"/>
<accession>A0A9N9BI66</accession>
<keyword evidence="3" id="KW-1185">Reference proteome</keyword>
<dbReference type="EMBL" id="CAJVPK010001007">
    <property type="protein sequence ID" value="CAG8564943.1"/>
    <property type="molecule type" value="Genomic_DNA"/>
</dbReference>
<gene>
    <name evidence="2" type="ORF">DEBURN_LOCUS7778</name>
</gene>
<comment type="caution">
    <text evidence="2">The sequence shown here is derived from an EMBL/GenBank/DDBJ whole genome shotgun (WGS) entry which is preliminary data.</text>
</comment>
<evidence type="ECO:0000313" key="2">
    <source>
        <dbReference type="EMBL" id="CAG8564943.1"/>
    </source>
</evidence>
<reference evidence="2" key="1">
    <citation type="submission" date="2021-06" db="EMBL/GenBank/DDBJ databases">
        <authorList>
            <person name="Kallberg Y."/>
            <person name="Tangrot J."/>
            <person name="Rosling A."/>
        </authorList>
    </citation>
    <scope>NUCLEOTIDE SEQUENCE</scope>
    <source>
        <strain evidence="2">AZ414A</strain>
    </source>
</reference>
<name>A0A9N9BI66_9GLOM</name>
<sequence>MLIVLLDIIFRAGLIKNISENDDVKRKILKVQSTRDIINEGLNMEDKIRVNNDEVININMNNQKEKIQSSPTSKFLRKRDQTTTSKNELTIKNKKKAIIKSSTISKPKTAIPTRSSERTSSISPVPTATLSNTSVKPDLCPINCGEPECYCNFNPQTPYCFVNASGFTCDTTLTEEWRIDLNTGLTFNNEILKDLFEVCNTFIPPTNETDRKTLIKLLAISNFGYKNNVNGIWTNPFDFLGDCREKFYCDTGSNSQKNQGICKIKFNSGEACLSANQCNTQRCVNQSDINSSVIIKKVVEGTNVTSDFVCARLTDDTTLPIELNDKSKNLSKLTIIIISVGIRKKQRQQLSFFRTFLKRLKFPISNNPNKAKFNRNIKASNSRFVAKHLSPLRENFEDNLNNTRFTIRPHSTDSGKMKFSVVPDSLRNDEENNSDRISILLPTPPSLHIRDSFNSRSKRFTYDLYSTDYTNDNIPQQLFSLRKPGIIENEEYQMSESEMEGYEREEELKIIRLHEEQLKELEKLSNRLKGFS</sequence>
<feature type="region of interest" description="Disordered" evidence="1">
    <location>
        <begin position="108"/>
        <end position="129"/>
    </location>
</feature>
<protein>
    <submittedName>
        <fullName evidence="2">11175_t:CDS:1</fullName>
    </submittedName>
</protein>
<evidence type="ECO:0000256" key="1">
    <source>
        <dbReference type="SAM" id="MobiDB-lite"/>
    </source>
</evidence>
<proteinExistence type="predicted"/>
<evidence type="ECO:0000313" key="3">
    <source>
        <dbReference type="Proteomes" id="UP000789706"/>
    </source>
</evidence>
<organism evidence="2 3">
    <name type="scientific">Diversispora eburnea</name>
    <dbReference type="NCBI Taxonomy" id="1213867"/>
    <lineage>
        <taxon>Eukaryota</taxon>
        <taxon>Fungi</taxon>
        <taxon>Fungi incertae sedis</taxon>
        <taxon>Mucoromycota</taxon>
        <taxon>Glomeromycotina</taxon>
        <taxon>Glomeromycetes</taxon>
        <taxon>Diversisporales</taxon>
        <taxon>Diversisporaceae</taxon>
        <taxon>Diversispora</taxon>
    </lineage>
</organism>
<dbReference type="Proteomes" id="UP000789706">
    <property type="component" value="Unassembled WGS sequence"/>
</dbReference>
<feature type="compositionally biased region" description="Polar residues" evidence="1">
    <location>
        <begin position="112"/>
        <end position="129"/>
    </location>
</feature>